<dbReference type="PANTHER" id="PTHR12901">
    <property type="entry name" value="SPERM PROTEIN HOMOLOG"/>
    <property type="match status" value="1"/>
</dbReference>
<sequence>MNIYSIKQKNKPDVVAPTCNPSTWEAEAGGLSLANCSRFLIACSLLLPRATQVLAAETGLTPSLYFMGFAATFTNKRKAYSERRIMGYSMQEMYGVESKVQDPKGHLKAQLEVGFPLVLEHYTSAVSLVKPHKVKAVCRCQALQPLRDYLAIQPWYSCLPPTCTVDFSISFEFCSLLHSQLATMVLMRLSNRIEELHHHLGSRAEEKKSTEQSCPYTLGLYHIPHLA</sequence>
<dbReference type="GeneTree" id="ENSGT00940000160056"/>
<dbReference type="Proteomes" id="UP000694564">
    <property type="component" value="Chromosome 15"/>
</dbReference>
<reference evidence="1" key="1">
    <citation type="submission" date="2025-08" db="UniProtKB">
        <authorList>
            <consortium name="Ensembl"/>
        </authorList>
    </citation>
    <scope>IDENTIFICATION</scope>
</reference>
<dbReference type="Gene3D" id="3.30.530.20">
    <property type="match status" value="1"/>
</dbReference>
<reference evidence="1" key="2">
    <citation type="submission" date="2025-09" db="UniProtKB">
        <authorList>
            <consortium name="Ensembl"/>
        </authorList>
    </citation>
    <scope>IDENTIFICATION</scope>
</reference>
<dbReference type="InterPro" id="IPR023393">
    <property type="entry name" value="START-like_dom_sf"/>
</dbReference>
<dbReference type="GO" id="GO:0005739">
    <property type="term" value="C:mitochondrion"/>
    <property type="evidence" value="ECO:0007669"/>
    <property type="project" value="TreeGrafter"/>
</dbReference>
<dbReference type="InterPro" id="IPR044996">
    <property type="entry name" value="COQ10-like"/>
</dbReference>
<dbReference type="GO" id="GO:0045333">
    <property type="term" value="P:cellular respiration"/>
    <property type="evidence" value="ECO:0007669"/>
    <property type="project" value="InterPro"/>
</dbReference>
<dbReference type="OrthoDB" id="292693at2759"/>
<name>A0A8D2DRD3_SCIVU</name>
<dbReference type="PANTHER" id="PTHR12901:SF8">
    <property type="entry name" value="COENZYME Q-BINDING PROTEIN COQ10 HOMOLOG A, MITOCHONDRIAL"/>
    <property type="match status" value="1"/>
</dbReference>
<proteinExistence type="predicted"/>
<dbReference type="GO" id="GO:0048039">
    <property type="term" value="F:ubiquinone binding"/>
    <property type="evidence" value="ECO:0007669"/>
    <property type="project" value="InterPro"/>
</dbReference>
<dbReference type="AlphaFoldDB" id="A0A8D2DRD3"/>
<accession>A0A8D2DRD3</accession>
<organism evidence="1 2">
    <name type="scientific">Sciurus vulgaris</name>
    <name type="common">Eurasian red squirrel</name>
    <dbReference type="NCBI Taxonomy" id="55149"/>
    <lineage>
        <taxon>Eukaryota</taxon>
        <taxon>Metazoa</taxon>
        <taxon>Chordata</taxon>
        <taxon>Craniata</taxon>
        <taxon>Vertebrata</taxon>
        <taxon>Euteleostomi</taxon>
        <taxon>Mammalia</taxon>
        <taxon>Eutheria</taxon>
        <taxon>Euarchontoglires</taxon>
        <taxon>Glires</taxon>
        <taxon>Rodentia</taxon>
        <taxon>Sciuromorpha</taxon>
        <taxon>Sciuridae</taxon>
        <taxon>Sciurinae</taxon>
        <taxon>Sciurini</taxon>
        <taxon>Sciurus</taxon>
    </lineage>
</organism>
<evidence type="ECO:0000313" key="2">
    <source>
        <dbReference type="Proteomes" id="UP000694564"/>
    </source>
</evidence>
<protein>
    <submittedName>
        <fullName evidence="1">Uncharacterized protein</fullName>
    </submittedName>
</protein>
<keyword evidence="2" id="KW-1185">Reference proteome</keyword>
<evidence type="ECO:0000313" key="1">
    <source>
        <dbReference type="Ensembl" id="ENSSVLP00005028554.1"/>
    </source>
</evidence>
<dbReference type="Ensembl" id="ENSSVLT00005031735.1">
    <property type="protein sequence ID" value="ENSSVLP00005028554.1"/>
    <property type="gene ID" value="ENSSVLG00005022574.1"/>
</dbReference>